<accession>A0AAW6Q901</accession>
<sequence>MFYISEEKTTLIDNLIEKIKAEDEKFLEKAKQTKSDLISQKIRKTSKFVKSKSQV</sequence>
<comment type="caution">
    <text evidence="1">The sequence shown here is derived from an EMBL/GenBank/DDBJ whole genome shotgun (WGS) entry which is preliminary data.</text>
</comment>
<gene>
    <name evidence="1" type="ORF">P5716_02125</name>
</gene>
<organism evidence="1 2">
    <name type="scientific">Mesomycoplasma ovipneumoniae</name>
    <dbReference type="NCBI Taxonomy" id="29562"/>
    <lineage>
        <taxon>Bacteria</taxon>
        <taxon>Bacillati</taxon>
        <taxon>Mycoplasmatota</taxon>
        <taxon>Mycoplasmoidales</taxon>
        <taxon>Metamycoplasmataceae</taxon>
        <taxon>Mesomycoplasma</taxon>
    </lineage>
</organism>
<evidence type="ECO:0000313" key="1">
    <source>
        <dbReference type="EMBL" id="MDF9627772.1"/>
    </source>
</evidence>
<dbReference type="AlphaFoldDB" id="A0AAW6Q901"/>
<dbReference type="EMBL" id="JARPQC010000004">
    <property type="protein sequence ID" value="MDF9627772.1"/>
    <property type="molecule type" value="Genomic_DNA"/>
</dbReference>
<proteinExistence type="predicted"/>
<dbReference type="Proteomes" id="UP001176114">
    <property type="component" value="Unassembled WGS sequence"/>
</dbReference>
<dbReference type="RefSeq" id="WP_277446729.1">
    <property type="nucleotide sequence ID" value="NZ_CP145986.1"/>
</dbReference>
<name>A0AAW6Q901_9BACT</name>
<evidence type="ECO:0000313" key="2">
    <source>
        <dbReference type="Proteomes" id="UP001176114"/>
    </source>
</evidence>
<reference evidence="1" key="1">
    <citation type="submission" date="2023-03" db="EMBL/GenBank/DDBJ databases">
        <title>Comparative genome analysis of Brazilian Mesomycoplasma ovipneumoniae isolated from healthy and pneumonic sheep.</title>
        <authorList>
            <person name="Gaeta N."/>
            <person name="Timenetsky J."/>
            <person name="Ganda E."/>
            <person name="Gregory L."/>
        </authorList>
    </citation>
    <scope>NUCLEOTIDE SEQUENCE</scope>
    <source>
        <strain evidence="1">USP-SP475</strain>
    </source>
</reference>
<protein>
    <submittedName>
        <fullName evidence="1">Uncharacterized protein</fullName>
    </submittedName>
</protein>